<dbReference type="Proteomes" id="UP001180189">
    <property type="component" value="Chromosome"/>
</dbReference>
<proteinExistence type="predicted"/>
<name>A0AAF0NPK2_ECOLX</name>
<sequence length="19" mass="2078">MRLSANRQGNTCAERSVNA</sequence>
<dbReference type="EMBL" id="CP146670">
    <property type="protein sequence ID" value="WWX74053.1"/>
    <property type="molecule type" value="Genomic_DNA"/>
</dbReference>
<evidence type="ECO:0000313" key="3">
    <source>
        <dbReference type="Proteomes" id="UP001180189"/>
    </source>
</evidence>
<reference evidence="1" key="1">
    <citation type="journal article" date="2023" name="Microorganisms">
        <title>Comparative Genomic Analysis of ST131 Subclade C2 of ESBL-Producing E. coli Isolates from Patients with Recurrent and Sporadic Urinary Tract Infections.</title>
        <authorList>
            <person name="Jaen-Luchoro D."/>
            <person name="Kahnamouei A."/>
            <person name="Yazdanshenas S."/>
            <person name="Lindblom A."/>
            <person name="Samuelsson E."/>
            <person name="Ahren C."/>
            <person name="Karami N."/>
        </authorList>
    </citation>
    <scope>NUCLEOTIDE SEQUENCE</scope>
    <source>
        <strain evidence="1">S7</strain>
    </source>
</reference>
<organism evidence="1 3">
    <name type="scientific">Escherichia coli</name>
    <dbReference type="NCBI Taxonomy" id="562"/>
    <lineage>
        <taxon>Bacteria</taxon>
        <taxon>Pseudomonadati</taxon>
        <taxon>Pseudomonadota</taxon>
        <taxon>Gammaproteobacteria</taxon>
        <taxon>Enterobacterales</taxon>
        <taxon>Enterobacteriaceae</taxon>
        <taxon>Escherichia</taxon>
    </lineage>
</organism>
<dbReference type="EMBL" id="CP107128">
    <property type="protein sequence ID" value="WLM98370.1"/>
    <property type="molecule type" value="Genomic_DNA"/>
</dbReference>
<dbReference type="Proteomes" id="UP001383096">
    <property type="component" value="Chromosome"/>
</dbReference>
<dbReference type="RefSeq" id="WP_212734104.1">
    <property type="nucleotide sequence ID" value="NZ_AP017610.1"/>
</dbReference>
<evidence type="ECO:0000313" key="2">
    <source>
        <dbReference type="EMBL" id="WWX74053.1"/>
    </source>
</evidence>
<dbReference type="AlphaFoldDB" id="A0AAF0NPK2"/>
<reference evidence="2" key="2">
    <citation type="submission" date="2024-03" db="EMBL/GenBank/DDBJ databases">
        <title>Epithelial relay of microbial signals coordinates intestinal macrophage supported barrier repair.</title>
        <authorList>
            <person name="Tsai M.T."/>
        </authorList>
    </citation>
    <scope>NUCLEOTIDE SEQUENCE</scope>
    <source>
        <strain evidence="2">MS 21-1</strain>
    </source>
</reference>
<evidence type="ECO:0000313" key="1">
    <source>
        <dbReference type="EMBL" id="WLM98370.1"/>
    </source>
</evidence>
<accession>A0AAF0NPK2</accession>
<gene>
    <name evidence="1" type="primary">ybiE</name>
    <name evidence="1" type="ORF">OGM49_07480</name>
    <name evidence="2" type="ORF">V9Z47_18350</name>
</gene>
<protein>
    <submittedName>
        <fullName evidence="1">Protein YbiE</fullName>
    </submittedName>
</protein>